<accession>A0A6J6BS73</accession>
<keyword evidence="1" id="KW-1133">Transmembrane helix</keyword>
<evidence type="ECO:0000256" key="1">
    <source>
        <dbReference type="SAM" id="Phobius"/>
    </source>
</evidence>
<feature type="transmembrane region" description="Helical" evidence="1">
    <location>
        <begin position="87"/>
        <end position="116"/>
    </location>
</feature>
<protein>
    <submittedName>
        <fullName evidence="3">Unannotated protein</fullName>
    </submittedName>
</protein>
<feature type="domain" description="DUF3566" evidence="2">
    <location>
        <begin position="17"/>
        <end position="128"/>
    </location>
</feature>
<dbReference type="EMBL" id="CAEZSN010000050">
    <property type="protein sequence ID" value="CAB4541971.1"/>
    <property type="molecule type" value="Genomic_DNA"/>
</dbReference>
<keyword evidence="1" id="KW-0812">Transmembrane</keyword>
<dbReference type="AlphaFoldDB" id="A0A6J6BS73"/>
<proteinExistence type="predicted"/>
<sequence length="130" mass="13845">MSNMINRLKKRDVAPVKQVQLKLVRIDFWSAIRTGFTITIGMGIATIAGFIALWALVTYTPLFASLNGVLSSFTGGGSDITVSLPQILGVAFALSVFNIVFGTLLTGFSALVYNIIARITGGIKVGFTSN</sequence>
<dbReference type="InterPro" id="IPR021949">
    <property type="entry name" value="DUF3566_TM"/>
</dbReference>
<evidence type="ECO:0000313" key="3">
    <source>
        <dbReference type="EMBL" id="CAB4541971.1"/>
    </source>
</evidence>
<gene>
    <name evidence="3" type="ORF">UFOPK1433_00556</name>
</gene>
<reference evidence="3" key="1">
    <citation type="submission" date="2020-05" db="EMBL/GenBank/DDBJ databases">
        <authorList>
            <person name="Chiriac C."/>
            <person name="Salcher M."/>
            <person name="Ghai R."/>
            <person name="Kavagutti S V."/>
        </authorList>
    </citation>
    <scope>NUCLEOTIDE SEQUENCE</scope>
</reference>
<organism evidence="3">
    <name type="scientific">freshwater metagenome</name>
    <dbReference type="NCBI Taxonomy" id="449393"/>
    <lineage>
        <taxon>unclassified sequences</taxon>
        <taxon>metagenomes</taxon>
        <taxon>ecological metagenomes</taxon>
    </lineage>
</organism>
<keyword evidence="1" id="KW-0472">Membrane</keyword>
<evidence type="ECO:0000259" key="2">
    <source>
        <dbReference type="Pfam" id="PF12089"/>
    </source>
</evidence>
<feature type="transmembrane region" description="Helical" evidence="1">
    <location>
        <begin position="35"/>
        <end position="57"/>
    </location>
</feature>
<name>A0A6J6BS73_9ZZZZ</name>
<dbReference type="Pfam" id="PF12089">
    <property type="entry name" value="DUF3566"/>
    <property type="match status" value="1"/>
</dbReference>